<evidence type="ECO:0000313" key="8">
    <source>
        <dbReference type="EMBL" id="GMH67134.1"/>
    </source>
</evidence>
<dbReference type="InterPro" id="IPR027359">
    <property type="entry name" value="Volt_channel_dom_sf"/>
</dbReference>
<feature type="region of interest" description="Disordered" evidence="5">
    <location>
        <begin position="227"/>
        <end position="252"/>
    </location>
</feature>
<dbReference type="OrthoDB" id="60033at2759"/>
<dbReference type="GO" id="GO:0016020">
    <property type="term" value="C:membrane"/>
    <property type="evidence" value="ECO:0007669"/>
    <property type="project" value="UniProtKB-SubCell"/>
</dbReference>
<feature type="region of interest" description="Disordered" evidence="5">
    <location>
        <begin position="800"/>
        <end position="847"/>
    </location>
</feature>
<comment type="caution">
    <text evidence="8">The sequence shown here is derived from an EMBL/GenBank/DDBJ whole genome shotgun (WGS) entry which is preliminary data.</text>
</comment>
<dbReference type="GO" id="GO:0009190">
    <property type="term" value="P:cyclic nucleotide biosynthetic process"/>
    <property type="evidence" value="ECO:0007669"/>
    <property type="project" value="InterPro"/>
</dbReference>
<evidence type="ECO:0000259" key="7">
    <source>
        <dbReference type="PROSITE" id="PS50125"/>
    </source>
</evidence>
<feature type="compositionally biased region" description="Basic and acidic residues" evidence="5">
    <location>
        <begin position="829"/>
        <end position="840"/>
    </location>
</feature>
<dbReference type="GO" id="GO:0035556">
    <property type="term" value="P:intracellular signal transduction"/>
    <property type="evidence" value="ECO:0007669"/>
    <property type="project" value="InterPro"/>
</dbReference>
<reference evidence="9" key="1">
    <citation type="journal article" date="2023" name="Commun. Biol.">
        <title>Genome analysis of Parmales, the sister group of diatoms, reveals the evolutionary specialization of diatoms from phago-mixotrophs to photoautotrophs.</title>
        <authorList>
            <person name="Ban H."/>
            <person name="Sato S."/>
            <person name="Yoshikawa S."/>
            <person name="Yamada K."/>
            <person name="Nakamura Y."/>
            <person name="Ichinomiya M."/>
            <person name="Sato N."/>
            <person name="Blanc-Mathieu R."/>
            <person name="Endo H."/>
            <person name="Kuwata A."/>
            <person name="Ogata H."/>
        </authorList>
    </citation>
    <scope>NUCLEOTIDE SEQUENCE [LARGE SCALE GENOMIC DNA]</scope>
    <source>
        <strain evidence="9">NIES 3701</strain>
    </source>
</reference>
<feature type="region of interest" description="Disordered" evidence="5">
    <location>
        <begin position="165"/>
        <end position="184"/>
    </location>
</feature>
<dbReference type="PROSITE" id="PS50125">
    <property type="entry name" value="GUANYLATE_CYCLASE_2"/>
    <property type="match status" value="1"/>
</dbReference>
<dbReference type="EMBL" id="BRXY01000115">
    <property type="protein sequence ID" value="GMH67134.1"/>
    <property type="molecule type" value="Genomic_DNA"/>
</dbReference>
<comment type="subcellular location">
    <subcellularLocation>
        <location evidence="1">Membrane</location>
        <topology evidence="1">Multi-pass membrane protein</topology>
    </subcellularLocation>
</comment>
<organism evidence="8 9">
    <name type="scientific">Triparma strigata</name>
    <dbReference type="NCBI Taxonomy" id="1606541"/>
    <lineage>
        <taxon>Eukaryota</taxon>
        <taxon>Sar</taxon>
        <taxon>Stramenopiles</taxon>
        <taxon>Ochrophyta</taxon>
        <taxon>Bolidophyceae</taxon>
        <taxon>Parmales</taxon>
        <taxon>Triparmaceae</taxon>
        <taxon>Triparma</taxon>
    </lineage>
</organism>
<feature type="compositionally biased region" description="Basic and acidic residues" evidence="5">
    <location>
        <begin position="16"/>
        <end position="26"/>
    </location>
</feature>
<dbReference type="Proteomes" id="UP001165085">
    <property type="component" value="Unassembled WGS sequence"/>
</dbReference>
<dbReference type="PANTHER" id="PTHR43336:SF3">
    <property type="entry name" value="GUANYLATE CYCLASE DOMAIN-CONTAINING PROTEIN"/>
    <property type="match status" value="1"/>
</dbReference>
<sequence>MSDLENGAPDPTALADDNKSQTDKKPKMKDHAFNLVNSSPITFLMTILTIYCLYSEDFKTMATVPGCTSECSEFGDSDPIFAYLSLIAFVLFLAELLTNCYCVPGYWNWPDLSALSWQDTRSPISRFFALVPGSFYFWLDLLSTLSLIFEIPIFLNSLLETANEETTSVGGGGDGSDSAVSGAEQARAGKASRAGARAGRVVKIIRMVRLIRLVKLWKYFEQSQSQKNENQVAPEEEDDDDEEMLPQSHVGNEMTERTTKKVIVGVLLMLIAIPNLQAEPVDHTSKYMVSLLARQRFQAEQFYLKEKLYEDANGWEDPHYQVLRKQWMLTEEYIFNLTHPSPDCFTIEYNNFEDYDASYTSPFNGNNTKSSLELRETEISIQTALTVPNTTISIDGDRKVRAMFNQKEFVQEGSRYAALLTSCVIILLGTITMLFTADVTNLVLRPIEIMIELVREISDNPLQKEFKSVAKNDIHSKNDGMETTLILQTITKIAGLMRIGFGEAGAEIIAKNLSKSDSSGMSLLGDGVKIQSIFGFCDIRNFTDTTECLQEEVMLFVNRIAHILHGIVVQCKGAANKNIGDAFLLTWKLHENQMVPGGPQEFVADQALLSLLKTTAEMARHEDFICNFSSTALSVLYERMPGYKCKMGCGLHMGWAVEGAIGSDKKIDASYISPHVNWSEFLESSTKEYGVPVLMSEPFYKLLSPSVQKWCRQVDNIKKSASDEVTGLYTYDVNPDHDFKLKALLAAKEAHNKATGRKTLNVARGGRKNSVTPTLEARDLVGTGTMRKRATVRKQQGGVIETMGSGFGGNSARGQRSSRIPPGLLDNLQSKKVDDDKDAKPGGSLEDAPEIILPTYNTDVWMKDEDLLIMRSHITPQIFEIWDRGMHSFISGDWDDAKKQFNEILRITHEKDGPSKNILRHIEEDYGGVVPPGWLGYRDMS</sequence>
<gene>
    <name evidence="8" type="ORF">TrST_g14096</name>
</gene>
<proteinExistence type="predicted"/>
<dbReference type="InterPro" id="IPR029787">
    <property type="entry name" value="Nucleotide_cyclase"/>
</dbReference>
<keyword evidence="9" id="KW-1185">Reference proteome</keyword>
<feature type="domain" description="Guanylate cyclase" evidence="7">
    <location>
        <begin position="533"/>
        <end position="683"/>
    </location>
</feature>
<keyword evidence="3 6" id="KW-1133">Transmembrane helix</keyword>
<feature type="transmembrane region" description="Helical" evidence="6">
    <location>
        <begin position="80"/>
        <end position="107"/>
    </location>
</feature>
<dbReference type="Gene3D" id="1.20.120.350">
    <property type="entry name" value="Voltage-gated potassium channels. Chain C"/>
    <property type="match status" value="1"/>
</dbReference>
<protein>
    <recommendedName>
        <fullName evidence="7">Guanylate cyclase domain-containing protein</fullName>
    </recommendedName>
</protein>
<dbReference type="InterPro" id="IPR001054">
    <property type="entry name" value="A/G_cyclase"/>
</dbReference>
<evidence type="ECO:0000256" key="6">
    <source>
        <dbReference type="SAM" id="Phobius"/>
    </source>
</evidence>
<dbReference type="Gene3D" id="3.30.70.1230">
    <property type="entry name" value="Nucleotide cyclase"/>
    <property type="match status" value="1"/>
</dbReference>
<dbReference type="PANTHER" id="PTHR43336">
    <property type="entry name" value="OXYGEN SENSOR HISTIDINE KINASE RESPONSE REGULATOR DEVS/DOSS"/>
    <property type="match status" value="1"/>
</dbReference>
<dbReference type="AlphaFoldDB" id="A0A9W7AEZ4"/>
<evidence type="ECO:0000313" key="9">
    <source>
        <dbReference type="Proteomes" id="UP001165085"/>
    </source>
</evidence>
<dbReference type="SUPFAM" id="SSF55073">
    <property type="entry name" value="Nucleotide cyclase"/>
    <property type="match status" value="1"/>
</dbReference>
<keyword evidence="2 6" id="KW-0812">Transmembrane</keyword>
<evidence type="ECO:0000256" key="1">
    <source>
        <dbReference type="ARBA" id="ARBA00004141"/>
    </source>
</evidence>
<dbReference type="CDD" id="cd07302">
    <property type="entry name" value="CHD"/>
    <property type="match status" value="1"/>
</dbReference>
<feature type="compositionally biased region" description="Acidic residues" evidence="5">
    <location>
        <begin position="234"/>
        <end position="244"/>
    </location>
</feature>
<name>A0A9W7AEZ4_9STRA</name>
<evidence type="ECO:0000256" key="3">
    <source>
        <dbReference type="ARBA" id="ARBA00022989"/>
    </source>
</evidence>
<feature type="transmembrane region" description="Helical" evidence="6">
    <location>
        <begin position="127"/>
        <end position="149"/>
    </location>
</feature>
<dbReference type="Pfam" id="PF00211">
    <property type="entry name" value="Guanylate_cyc"/>
    <property type="match status" value="1"/>
</dbReference>
<feature type="region of interest" description="Disordered" evidence="5">
    <location>
        <begin position="1"/>
        <end position="26"/>
    </location>
</feature>
<feature type="transmembrane region" description="Helical" evidence="6">
    <location>
        <begin position="35"/>
        <end position="54"/>
    </location>
</feature>
<keyword evidence="4 6" id="KW-0472">Membrane</keyword>
<accession>A0A9W7AEZ4</accession>
<evidence type="ECO:0000256" key="2">
    <source>
        <dbReference type="ARBA" id="ARBA00022692"/>
    </source>
</evidence>
<evidence type="ECO:0000256" key="4">
    <source>
        <dbReference type="ARBA" id="ARBA00023136"/>
    </source>
</evidence>
<evidence type="ECO:0000256" key="5">
    <source>
        <dbReference type="SAM" id="MobiDB-lite"/>
    </source>
</evidence>